<reference evidence="3" key="1">
    <citation type="submission" date="2017-09" db="EMBL/GenBank/DDBJ databases">
        <title>Depth-based differentiation of microbial function through sediment-hosted aquifers and enrichment of novel symbionts in the deep terrestrial subsurface.</title>
        <authorList>
            <person name="Probst A.J."/>
            <person name="Ladd B."/>
            <person name="Jarett J.K."/>
            <person name="Geller-Mcgrath D.E."/>
            <person name="Sieber C.M.K."/>
            <person name="Emerson J.B."/>
            <person name="Anantharaman K."/>
            <person name="Thomas B.C."/>
            <person name="Malmstrom R."/>
            <person name="Stieglmeier M."/>
            <person name="Klingl A."/>
            <person name="Woyke T."/>
            <person name="Ryan C.M."/>
            <person name="Banfield J.F."/>
        </authorList>
    </citation>
    <scope>NUCLEOTIDE SEQUENCE [LARGE SCALE GENOMIC DNA]</scope>
</reference>
<evidence type="ECO:0000313" key="2">
    <source>
        <dbReference type="EMBL" id="PIZ69134.1"/>
    </source>
</evidence>
<keyword evidence="1" id="KW-0472">Membrane</keyword>
<proteinExistence type="predicted"/>
<evidence type="ECO:0000256" key="1">
    <source>
        <dbReference type="SAM" id="Phobius"/>
    </source>
</evidence>
<keyword evidence="1" id="KW-1133">Transmembrane helix</keyword>
<feature type="transmembrane region" description="Helical" evidence="1">
    <location>
        <begin position="26"/>
        <end position="55"/>
    </location>
</feature>
<organism evidence="2 3">
    <name type="scientific">Candidatus Portnoybacteria bacterium CG_4_10_14_0_2_um_filter_44_20</name>
    <dbReference type="NCBI Taxonomy" id="1974799"/>
    <lineage>
        <taxon>Bacteria</taxon>
        <taxon>Candidatus Portnoyibacteriota</taxon>
    </lineage>
</organism>
<dbReference type="Proteomes" id="UP000229805">
    <property type="component" value="Unassembled WGS sequence"/>
</dbReference>
<comment type="caution">
    <text evidence="2">The sequence shown here is derived from an EMBL/GenBank/DDBJ whole genome shotgun (WGS) entry which is preliminary data.</text>
</comment>
<evidence type="ECO:0000313" key="3">
    <source>
        <dbReference type="Proteomes" id="UP000229805"/>
    </source>
</evidence>
<protein>
    <submittedName>
        <fullName evidence="2">Uncharacterized protein</fullName>
    </submittedName>
</protein>
<keyword evidence="1" id="KW-0812">Transmembrane</keyword>
<accession>A0A2M7UD02</accession>
<dbReference type="EMBL" id="PFOG01000183">
    <property type="protein sequence ID" value="PIZ69134.1"/>
    <property type="molecule type" value="Genomic_DNA"/>
</dbReference>
<dbReference type="AlphaFoldDB" id="A0A2M7UD02"/>
<gene>
    <name evidence="2" type="ORF">COY11_04910</name>
</gene>
<feature type="transmembrane region" description="Helical" evidence="1">
    <location>
        <begin position="67"/>
        <end position="87"/>
    </location>
</feature>
<name>A0A2M7UD02_9BACT</name>
<feature type="non-terminal residue" evidence="2">
    <location>
        <position position="248"/>
    </location>
</feature>
<sequence>MLFIFFLIFFVYCLYKARDTLKLQWFIFAGIACASASLTNKIIQFIPLFIIFGFWAVFGKAIFQRRVIIKTTLFFVIAFILPTIFFLSNNLQRESFNATSSIFLSRKAQLMRDASGQYLDHFVGLTLGYYFSEKINPNVRYKLFIDDIKAADDFVKMRESGDTYQKIADEIFSREYNYLLVNPHKFLAATFLDFLQFNGPMIVNPLTLAIGPMQNLFIKGTHPEIPPAGKVAILIILRLFYWMFVWFV</sequence>